<feature type="region of interest" description="Disordered" evidence="1">
    <location>
        <begin position="1"/>
        <end position="98"/>
    </location>
</feature>
<reference evidence="2" key="1">
    <citation type="journal article" date="2022" name="bioRxiv">
        <title>Sequencing and chromosome-scale assembly of the giantPleurodeles waltlgenome.</title>
        <authorList>
            <person name="Brown T."/>
            <person name="Elewa A."/>
            <person name="Iarovenko S."/>
            <person name="Subramanian E."/>
            <person name="Araus A.J."/>
            <person name="Petzold A."/>
            <person name="Susuki M."/>
            <person name="Suzuki K.-i.T."/>
            <person name="Hayashi T."/>
            <person name="Toyoda A."/>
            <person name="Oliveira C."/>
            <person name="Osipova E."/>
            <person name="Leigh N.D."/>
            <person name="Simon A."/>
            <person name="Yun M.H."/>
        </authorList>
    </citation>
    <scope>NUCLEOTIDE SEQUENCE</scope>
    <source>
        <strain evidence="2">20211129_DDA</strain>
        <tissue evidence="2">Liver</tissue>
    </source>
</reference>
<sequence>MCAAAGGSQNEKLQIKEGATDPGCSRAPGRPVALSSDPREQGYPGGTAGDNPGDDGGNPEIRIPLETKDAPQYDPRWKRRTQEEEKHGGAHQQRRTED</sequence>
<name>A0AAV7WNR3_PLEWA</name>
<protein>
    <submittedName>
        <fullName evidence="2">Uncharacterized protein</fullName>
    </submittedName>
</protein>
<accession>A0AAV7WNR3</accession>
<organism evidence="2 3">
    <name type="scientific">Pleurodeles waltl</name>
    <name type="common">Iberian ribbed newt</name>
    <dbReference type="NCBI Taxonomy" id="8319"/>
    <lineage>
        <taxon>Eukaryota</taxon>
        <taxon>Metazoa</taxon>
        <taxon>Chordata</taxon>
        <taxon>Craniata</taxon>
        <taxon>Vertebrata</taxon>
        <taxon>Euteleostomi</taxon>
        <taxon>Amphibia</taxon>
        <taxon>Batrachia</taxon>
        <taxon>Caudata</taxon>
        <taxon>Salamandroidea</taxon>
        <taxon>Salamandridae</taxon>
        <taxon>Pleurodelinae</taxon>
        <taxon>Pleurodeles</taxon>
    </lineage>
</organism>
<keyword evidence="3" id="KW-1185">Reference proteome</keyword>
<dbReference type="EMBL" id="JANPWB010000001">
    <property type="protein sequence ID" value="KAJ1214148.1"/>
    <property type="molecule type" value="Genomic_DNA"/>
</dbReference>
<evidence type="ECO:0000313" key="3">
    <source>
        <dbReference type="Proteomes" id="UP001066276"/>
    </source>
</evidence>
<gene>
    <name evidence="2" type="ORF">NDU88_001774</name>
</gene>
<feature type="compositionally biased region" description="Basic and acidic residues" evidence="1">
    <location>
        <begin position="80"/>
        <end position="98"/>
    </location>
</feature>
<dbReference type="AlphaFoldDB" id="A0AAV7WNR3"/>
<evidence type="ECO:0000256" key="1">
    <source>
        <dbReference type="SAM" id="MobiDB-lite"/>
    </source>
</evidence>
<comment type="caution">
    <text evidence="2">The sequence shown here is derived from an EMBL/GenBank/DDBJ whole genome shotgun (WGS) entry which is preliminary data.</text>
</comment>
<evidence type="ECO:0000313" key="2">
    <source>
        <dbReference type="EMBL" id="KAJ1214148.1"/>
    </source>
</evidence>
<dbReference type="Proteomes" id="UP001066276">
    <property type="component" value="Chromosome 1_1"/>
</dbReference>
<proteinExistence type="predicted"/>